<dbReference type="EMBL" id="CP014476">
    <property type="protein sequence ID" value="AMK77059.1"/>
    <property type="molecule type" value="Genomic_DNA"/>
</dbReference>
<evidence type="ECO:0000313" key="10">
    <source>
        <dbReference type="Proteomes" id="UP000030512"/>
    </source>
</evidence>
<evidence type="ECO:0000256" key="3">
    <source>
        <dbReference type="ARBA" id="ARBA00022475"/>
    </source>
</evidence>
<feature type="transmembrane region" description="Helical" evidence="7">
    <location>
        <begin position="12"/>
        <end position="30"/>
    </location>
</feature>
<dbReference type="RefSeq" id="WP_062328620.1">
    <property type="nucleotide sequence ID" value="NZ_CP014476.1"/>
</dbReference>
<dbReference type="InterPro" id="IPR032818">
    <property type="entry name" value="DedA-like"/>
</dbReference>
<dbReference type="AlphaFoldDB" id="A0A126T4P3"/>
<keyword evidence="6 7" id="KW-0472">Membrane</keyword>
<keyword evidence="5 7" id="KW-1133">Transmembrane helix</keyword>
<evidence type="ECO:0000256" key="4">
    <source>
        <dbReference type="ARBA" id="ARBA00022692"/>
    </source>
</evidence>
<evidence type="ECO:0000313" key="9">
    <source>
        <dbReference type="EMBL" id="AMK77059.1"/>
    </source>
</evidence>
<dbReference type="Pfam" id="PF09335">
    <property type="entry name" value="VTT_dom"/>
    <property type="match status" value="1"/>
</dbReference>
<evidence type="ECO:0000256" key="5">
    <source>
        <dbReference type="ARBA" id="ARBA00022989"/>
    </source>
</evidence>
<dbReference type="InterPro" id="IPR032816">
    <property type="entry name" value="VTT_dom"/>
</dbReference>
<dbReference type="PANTHER" id="PTHR30353:SF15">
    <property type="entry name" value="INNER MEMBRANE PROTEIN YABI"/>
    <property type="match status" value="1"/>
</dbReference>
<keyword evidence="3 7" id="KW-1003">Cell membrane</keyword>
<keyword evidence="10" id="KW-1185">Reference proteome</keyword>
<dbReference type="KEGG" id="mdn:JT25_011260"/>
<proteinExistence type="inferred from homology"/>
<evidence type="ECO:0000256" key="6">
    <source>
        <dbReference type="ARBA" id="ARBA00023136"/>
    </source>
</evidence>
<dbReference type="OrthoDB" id="21108at2"/>
<protein>
    <submittedName>
        <fullName evidence="9">Alkaline phosphatase</fullName>
    </submittedName>
</protein>
<keyword evidence="4 7" id="KW-0812">Transmembrane</keyword>
<accession>A0A126T4P3</accession>
<feature type="transmembrane region" description="Helical" evidence="7">
    <location>
        <begin position="106"/>
        <end position="127"/>
    </location>
</feature>
<name>A0A126T4P3_9GAMM</name>
<dbReference type="GO" id="GO:0005886">
    <property type="term" value="C:plasma membrane"/>
    <property type="evidence" value="ECO:0007669"/>
    <property type="project" value="UniProtKB-SubCell"/>
</dbReference>
<feature type="transmembrane region" description="Helical" evidence="7">
    <location>
        <begin position="165"/>
        <end position="189"/>
    </location>
</feature>
<evidence type="ECO:0000256" key="7">
    <source>
        <dbReference type="RuleBase" id="RU367016"/>
    </source>
</evidence>
<comment type="similarity">
    <text evidence="2 7">Belongs to the DedA family.</text>
</comment>
<feature type="transmembrane region" description="Helical" evidence="7">
    <location>
        <begin position="139"/>
        <end position="159"/>
    </location>
</feature>
<dbReference type="Proteomes" id="UP000030512">
    <property type="component" value="Chromosome"/>
</dbReference>
<sequence>MDALVDVIQNHIEYAPVIIFGVLLLAGFNIPVSEDGMLFIAASLAIKNPEILTDLFLAVYLGSYCSDLICYGLGRLLGPNILQIRFFAGMIRQDKIDKIHDYYQRYGILTLIFGRFIPFGVRNGLFLTAGLGKMSAIKFACSDLFACTISTLSFFSLYYHFGTAVIEYVMEFNIVIFILALSVVGYVYLRKGKH</sequence>
<evidence type="ECO:0000259" key="8">
    <source>
        <dbReference type="Pfam" id="PF09335"/>
    </source>
</evidence>
<dbReference type="PANTHER" id="PTHR30353">
    <property type="entry name" value="INNER MEMBRANE PROTEIN DEDA-RELATED"/>
    <property type="match status" value="1"/>
</dbReference>
<organism evidence="9 10">
    <name type="scientific">Methylomonas denitrificans</name>
    <dbReference type="NCBI Taxonomy" id="1538553"/>
    <lineage>
        <taxon>Bacteria</taxon>
        <taxon>Pseudomonadati</taxon>
        <taxon>Pseudomonadota</taxon>
        <taxon>Gammaproteobacteria</taxon>
        <taxon>Methylococcales</taxon>
        <taxon>Methylococcaceae</taxon>
        <taxon>Methylomonas</taxon>
    </lineage>
</organism>
<comment type="subcellular location">
    <subcellularLocation>
        <location evidence="1 7">Cell membrane</location>
        <topology evidence="1 7">Multi-pass membrane protein</topology>
    </subcellularLocation>
</comment>
<evidence type="ECO:0000256" key="2">
    <source>
        <dbReference type="ARBA" id="ARBA00010792"/>
    </source>
</evidence>
<evidence type="ECO:0000256" key="1">
    <source>
        <dbReference type="ARBA" id="ARBA00004651"/>
    </source>
</evidence>
<feature type="domain" description="VTT" evidence="8">
    <location>
        <begin position="38"/>
        <end position="157"/>
    </location>
</feature>
<dbReference type="STRING" id="1538553.JT25_011260"/>
<gene>
    <name evidence="9" type="ORF">JT25_011260</name>
</gene>
<reference evidence="9 10" key="1">
    <citation type="journal article" date="2015" name="Environ. Microbiol.">
        <title>Methane oxidation coupled to nitrate reduction under hypoxia by the Gammaproteobacterium Methylomonas denitrificans, sp. nov. type strain FJG1.</title>
        <authorList>
            <person name="Kits K.D."/>
            <person name="Klotz M.G."/>
            <person name="Stein L.Y."/>
        </authorList>
    </citation>
    <scope>NUCLEOTIDE SEQUENCE [LARGE SCALE GENOMIC DNA]</scope>
    <source>
        <strain evidence="9 10">FJG1</strain>
    </source>
</reference>